<keyword evidence="4 5" id="KW-0560">Oxidoreductase</keyword>
<dbReference type="InterPro" id="IPR050085">
    <property type="entry name" value="AGPR"/>
</dbReference>
<dbReference type="SUPFAM" id="SSF55347">
    <property type="entry name" value="Glyceraldehyde-3-phosphate dehydrogenase-like, C-terminal domain"/>
    <property type="match status" value="1"/>
</dbReference>
<dbReference type="GO" id="GO:0003942">
    <property type="term" value="F:N-acetyl-gamma-glutamyl-phosphate reductase activity"/>
    <property type="evidence" value="ECO:0007669"/>
    <property type="project" value="UniProtKB-EC"/>
</dbReference>
<name>A0ABZ2NJZ2_9BACI</name>
<dbReference type="PROSITE" id="PS01224">
    <property type="entry name" value="ARGC"/>
    <property type="match status" value="1"/>
</dbReference>
<comment type="pathway">
    <text evidence="5">Amino-acid biosynthesis; L-arginine biosynthesis; N(2)-acetyl-L-ornithine from L-glutamate: step 3/4.</text>
</comment>
<evidence type="ECO:0000259" key="7">
    <source>
        <dbReference type="SMART" id="SM00859"/>
    </source>
</evidence>
<reference evidence="8 9" key="1">
    <citation type="submission" date="2024-02" db="EMBL/GenBank/DDBJ databases">
        <title>Seven novel Bacillus-like species.</title>
        <authorList>
            <person name="Liu G."/>
        </authorList>
    </citation>
    <scope>NUCLEOTIDE SEQUENCE [LARGE SCALE GENOMIC DNA]</scope>
    <source>
        <strain evidence="8 9">FJAT-52054</strain>
    </source>
</reference>
<feature type="domain" description="Semialdehyde dehydrogenase NAD-binding" evidence="7">
    <location>
        <begin position="2"/>
        <end position="138"/>
    </location>
</feature>
<evidence type="ECO:0000256" key="6">
    <source>
        <dbReference type="PROSITE-ProRule" id="PRU10010"/>
    </source>
</evidence>
<dbReference type="Gene3D" id="3.40.50.720">
    <property type="entry name" value="NAD(P)-binding Rossmann-like Domain"/>
    <property type="match status" value="1"/>
</dbReference>
<dbReference type="Proteomes" id="UP001377337">
    <property type="component" value="Chromosome"/>
</dbReference>
<dbReference type="InterPro" id="IPR036291">
    <property type="entry name" value="NAD(P)-bd_dom_sf"/>
</dbReference>
<proteinExistence type="inferred from homology"/>
<comment type="subcellular location">
    <subcellularLocation>
        <location evidence="5">Cytoplasm</location>
    </subcellularLocation>
</comment>
<evidence type="ECO:0000313" key="9">
    <source>
        <dbReference type="Proteomes" id="UP001377337"/>
    </source>
</evidence>
<dbReference type="PANTHER" id="PTHR32338:SF10">
    <property type="entry name" value="N-ACETYL-GAMMA-GLUTAMYL-PHOSPHATE REDUCTASE, CHLOROPLASTIC-RELATED"/>
    <property type="match status" value="1"/>
</dbReference>
<comment type="catalytic activity">
    <reaction evidence="5">
        <text>N-acetyl-L-glutamate 5-semialdehyde + phosphate + NADP(+) = N-acetyl-L-glutamyl 5-phosphate + NADPH + H(+)</text>
        <dbReference type="Rhea" id="RHEA:21588"/>
        <dbReference type="ChEBI" id="CHEBI:15378"/>
        <dbReference type="ChEBI" id="CHEBI:29123"/>
        <dbReference type="ChEBI" id="CHEBI:43474"/>
        <dbReference type="ChEBI" id="CHEBI:57783"/>
        <dbReference type="ChEBI" id="CHEBI:57936"/>
        <dbReference type="ChEBI" id="CHEBI:58349"/>
        <dbReference type="EC" id="1.2.1.38"/>
    </reaction>
</comment>
<protein>
    <recommendedName>
        <fullName evidence="5">N-acetyl-gamma-glutamyl-phosphate reductase</fullName>
        <shortName evidence="5">AGPR</shortName>
        <ecNumber evidence="5">1.2.1.38</ecNumber>
    </recommendedName>
    <alternativeName>
        <fullName evidence="5">N-acetyl-glutamate semialdehyde dehydrogenase</fullName>
        <shortName evidence="5">NAGSA dehydrogenase</shortName>
    </alternativeName>
</protein>
<dbReference type="InterPro" id="IPR058924">
    <property type="entry name" value="AGPR_dimerisation_dom"/>
</dbReference>
<dbReference type="Pfam" id="PF22698">
    <property type="entry name" value="Semialdhyde_dhC_1"/>
    <property type="match status" value="1"/>
</dbReference>
<dbReference type="InterPro" id="IPR000706">
    <property type="entry name" value="AGPR_type-1"/>
</dbReference>
<organism evidence="8 9">
    <name type="scientific">Metabacillus sediminis</name>
    <dbReference type="NCBI Taxonomy" id="3117746"/>
    <lineage>
        <taxon>Bacteria</taxon>
        <taxon>Bacillati</taxon>
        <taxon>Bacillota</taxon>
        <taxon>Bacilli</taxon>
        <taxon>Bacillales</taxon>
        <taxon>Bacillaceae</taxon>
        <taxon>Metabacillus</taxon>
    </lineage>
</organism>
<dbReference type="Pfam" id="PF01118">
    <property type="entry name" value="Semialdhyde_dh"/>
    <property type="match status" value="1"/>
</dbReference>
<sequence length="342" mass="37628">MNIGIVGSTGYGGIELYRLLVNHPYTDKCILYTSSQGGNLYSDVYPHLNSIEDEPLRNVDEAEGIDIMFIAAPPGVSAELTPKLLNKGFKVIDLSGDLRLKNGSDYERWYKRPPAPEEILEQAVYGLSELNRVNITETKVLSNPGCYPTASLLGLAPLIHQHAIDPASIIIDAKSGISGAGRKAGLGTHYSELNENFKVYKIGEHQHIPEIEQQLGQWMGEPVTISFTPHLVPMTRGIMATMYVTLTEGISTEMLIESYQSFYEQAPFVRVRKPGSEPQTKEVAGSNFCDIGLKVDERTGRVVIASVIDNLMKGAAGQAVQNYNLMNGWDEQTGLRLVPVYP</sequence>
<evidence type="ECO:0000256" key="5">
    <source>
        <dbReference type="HAMAP-Rule" id="MF_00150"/>
    </source>
</evidence>
<dbReference type="EMBL" id="CP147407">
    <property type="protein sequence ID" value="WXB98142.1"/>
    <property type="molecule type" value="Genomic_DNA"/>
</dbReference>
<dbReference type="CDD" id="cd23934">
    <property type="entry name" value="AGPR_1_C"/>
    <property type="match status" value="1"/>
</dbReference>
<comment type="similarity">
    <text evidence="5">Belongs to the NAGSA dehydrogenase family. Type 1 subfamily.</text>
</comment>
<evidence type="ECO:0000256" key="3">
    <source>
        <dbReference type="ARBA" id="ARBA00022857"/>
    </source>
</evidence>
<keyword evidence="5" id="KW-0963">Cytoplasm</keyword>
<evidence type="ECO:0000256" key="1">
    <source>
        <dbReference type="ARBA" id="ARBA00022571"/>
    </source>
</evidence>
<dbReference type="SUPFAM" id="SSF51735">
    <property type="entry name" value="NAD(P)-binding Rossmann-fold domains"/>
    <property type="match status" value="1"/>
</dbReference>
<dbReference type="PANTHER" id="PTHR32338">
    <property type="entry name" value="N-ACETYL-GAMMA-GLUTAMYL-PHOSPHATE REDUCTASE, CHLOROPLASTIC-RELATED-RELATED"/>
    <property type="match status" value="1"/>
</dbReference>
<dbReference type="HAMAP" id="MF_00150">
    <property type="entry name" value="ArgC_type1"/>
    <property type="match status" value="1"/>
</dbReference>
<dbReference type="Gene3D" id="3.30.360.10">
    <property type="entry name" value="Dihydrodipicolinate Reductase, domain 2"/>
    <property type="match status" value="1"/>
</dbReference>
<dbReference type="InterPro" id="IPR000534">
    <property type="entry name" value="Semialdehyde_DH_NAD-bd"/>
</dbReference>
<keyword evidence="1 5" id="KW-0055">Arginine biosynthesis</keyword>
<dbReference type="NCBIfam" id="TIGR01850">
    <property type="entry name" value="argC"/>
    <property type="match status" value="1"/>
</dbReference>
<evidence type="ECO:0000313" key="8">
    <source>
        <dbReference type="EMBL" id="WXB98142.1"/>
    </source>
</evidence>
<keyword evidence="2 5" id="KW-0028">Amino-acid biosynthesis</keyword>
<dbReference type="EC" id="1.2.1.38" evidence="5"/>
<evidence type="ECO:0000256" key="4">
    <source>
        <dbReference type="ARBA" id="ARBA00023002"/>
    </source>
</evidence>
<gene>
    <name evidence="5 8" type="primary">argC</name>
    <name evidence="8" type="ORF">WCV65_06600</name>
</gene>
<keyword evidence="3 5" id="KW-0521">NADP</keyword>
<comment type="function">
    <text evidence="5">Catalyzes the NADPH-dependent reduction of N-acetyl-5-glutamyl phosphate to yield N-acetyl-L-glutamate 5-semialdehyde.</text>
</comment>
<feature type="active site" evidence="5 6">
    <location>
        <position position="146"/>
    </location>
</feature>
<dbReference type="SMART" id="SM00859">
    <property type="entry name" value="Semialdhyde_dh"/>
    <property type="match status" value="1"/>
</dbReference>
<dbReference type="CDD" id="cd17895">
    <property type="entry name" value="AGPR_1_N"/>
    <property type="match status" value="1"/>
</dbReference>
<evidence type="ECO:0000256" key="2">
    <source>
        <dbReference type="ARBA" id="ARBA00022605"/>
    </source>
</evidence>
<dbReference type="RefSeq" id="WP_338781039.1">
    <property type="nucleotide sequence ID" value="NZ_CP147407.1"/>
</dbReference>
<keyword evidence="9" id="KW-1185">Reference proteome</keyword>
<dbReference type="InterPro" id="IPR023013">
    <property type="entry name" value="AGPR_AS"/>
</dbReference>
<accession>A0ABZ2NJZ2</accession>